<dbReference type="PANTHER" id="PTHR36302:SF1">
    <property type="entry name" value="COPPER CHAPERONE PCU(A)C"/>
    <property type="match status" value="1"/>
</dbReference>
<sequence length="143" mass="15795">MFKYFSLAAITMLTLQAEVLLVDPYAKATPPNAKNSAAFMKIQNTSNSDVELISANSNISKVTELHTHIEENGMKKMIQIPSIKIPANSSVELKPGGLHIMFLGIQNQINENSNIDLNLTFSNGKTYELNQIPVKKVIPAKMH</sequence>
<evidence type="ECO:0000313" key="1">
    <source>
        <dbReference type="EMBL" id="ARQ98581.1"/>
    </source>
</evidence>
<dbReference type="InterPro" id="IPR036182">
    <property type="entry name" value="PCuAC_sf"/>
</dbReference>
<dbReference type="AlphaFoldDB" id="A0A1X9SQS5"/>
<dbReference type="KEGG" id="cdev:CIGN_0271"/>
<organism evidence="1 2">
    <name type="scientific">Campylobacter devanensis</name>
    <dbReference type="NCBI Taxonomy" id="3161138"/>
    <lineage>
        <taxon>Bacteria</taxon>
        <taxon>Pseudomonadati</taxon>
        <taxon>Campylobacterota</taxon>
        <taxon>Epsilonproteobacteria</taxon>
        <taxon>Campylobacterales</taxon>
        <taxon>Campylobacteraceae</taxon>
        <taxon>Campylobacter</taxon>
    </lineage>
</organism>
<proteinExistence type="predicted"/>
<gene>
    <name evidence="1" type="ORF">CIGN_0271</name>
</gene>
<dbReference type="Pfam" id="PF04314">
    <property type="entry name" value="PCuAC"/>
    <property type="match status" value="1"/>
</dbReference>
<dbReference type="InterPro" id="IPR007410">
    <property type="entry name" value="LpqE-like"/>
</dbReference>
<keyword evidence="2" id="KW-1185">Reference proteome</keyword>
<dbReference type="STRING" id="1660064.CIGN_0271"/>
<dbReference type="Gene3D" id="2.60.40.1890">
    <property type="entry name" value="PCu(A)C copper chaperone"/>
    <property type="match status" value="1"/>
</dbReference>
<evidence type="ECO:0000313" key="2">
    <source>
        <dbReference type="Proteomes" id="UP000194309"/>
    </source>
</evidence>
<dbReference type="PANTHER" id="PTHR36302">
    <property type="entry name" value="BLR7088 PROTEIN"/>
    <property type="match status" value="1"/>
</dbReference>
<accession>A0A1X9SQS5</accession>
<dbReference type="InterPro" id="IPR058248">
    <property type="entry name" value="Lxx211020-like"/>
</dbReference>
<accession>A0A381D774</accession>
<name>A0A1X9SQS5_9BACT</name>
<protein>
    <submittedName>
        <fullName evidence="1">Copper-binding protein (DUF461 domain)</fullName>
    </submittedName>
</protein>
<dbReference type="EMBL" id="CP018788">
    <property type="protein sequence ID" value="ARQ98581.1"/>
    <property type="molecule type" value="Genomic_DNA"/>
</dbReference>
<dbReference type="Proteomes" id="UP000194309">
    <property type="component" value="Chromosome"/>
</dbReference>
<dbReference type="SUPFAM" id="SSF110087">
    <property type="entry name" value="DR1885-like metal-binding protein"/>
    <property type="match status" value="1"/>
</dbReference>
<reference evidence="1 2" key="1">
    <citation type="journal article" date="2017" name="Genome Biol. Evol.">
        <title>Comparative Genomic Analysis Identifies a Campylobacter Clade Deficient in Selenium Metabolism.</title>
        <authorList>
            <person name="Miller W.G."/>
            <person name="Yee E."/>
            <person name="Lopes B.S."/>
            <person name="Chapman M.H."/>
            <person name="Huynh S."/>
            <person name="Bono J.L."/>
            <person name="Parker C.T."/>
            <person name="Strachan N.J.C."/>
            <person name="Forbes K.J."/>
        </authorList>
    </citation>
    <scope>NUCLEOTIDE SEQUENCE [LARGE SCALE GENOMIC DNA]</scope>
    <source>
        <strain evidence="1 2">NCTC 13003</strain>
    </source>
</reference>
<dbReference type="OrthoDB" id="9796962at2"/>